<gene>
    <name evidence="2" type="ORF">EDD38_1547</name>
    <name evidence="1" type="ORF">EDD39_0896</name>
</gene>
<accession>A0A3N4RIN7</accession>
<dbReference type="Pfam" id="PF11209">
    <property type="entry name" value="LmeA"/>
    <property type="match status" value="1"/>
</dbReference>
<dbReference type="EMBL" id="RKQG01000001">
    <property type="protein sequence ID" value="RPE33268.1"/>
    <property type="molecule type" value="Genomic_DNA"/>
</dbReference>
<name>A0A3N4RIN7_9ACTN</name>
<sequence>MHGSVKLLIGLGVVGGLLVGADRIAVGVAEDQAADAAVSSGWMTTKPDVSIDDFPFLTSAVAGELDKVTMSSDGMTVTDGKETVTMHSFRADLSDVKFTDSYRGVTVGRGDGRGVIAYQDLSKFMVGGGRLTLAYAGPGKVKAEVPGGAVEGRLRSEGNQVVVDGLQLTGAASKLSGLAGDLLKPQRFGLTGLPTGLSLAEATPEQDGVRLRFTFAPGTTLGH</sequence>
<proteinExistence type="predicted"/>
<dbReference type="EMBL" id="RJVJ01000001">
    <property type="protein sequence ID" value="ROR42771.1"/>
    <property type="molecule type" value="Genomic_DNA"/>
</dbReference>
<dbReference type="InterPro" id="IPR021373">
    <property type="entry name" value="DUF2993"/>
</dbReference>
<dbReference type="OrthoDB" id="3215846at2"/>
<organism evidence="2 3">
    <name type="scientific">Kitasatospora cineracea</name>
    <dbReference type="NCBI Taxonomy" id="88074"/>
    <lineage>
        <taxon>Bacteria</taxon>
        <taxon>Bacillati</taxon>
        <taxon>Actinomycetota</taxon>
        <taxon>Actinomycetes</taxon>
        <taxon>Kitasatosporales</taxon>
        <taxon>Streptomycetaceae</taxon>
        <taxon>Kitasatospora</taxon>
    </lineage>
</organism>
<evidence type="ECO:0000313" key="2">
    <source>
        <dbReference type="EMBL" id="RPE33268.1"/>
    </source>
</evidence>
<comment type="caution">
    <text evidence="2">The sequence shown here is derived from an EMBL/GenBank/DDBJ whole genome shotgun (WGS) entry which is preliminary data.</text>
</comment>
<accession>A0A8G1XC35</accession>
<keyword evidence="3" id="KW-1185">Reference proteome</keyword>
<dbReference type="Proteomes" id="UP000266906">
    <property type="component" value="Unassembled WGS sequence"/>
</dbReference>
<dbReference type="RefSeq" id="WP_123553458.1">
    <property type="nucleotide sequence ID" value="NZ_RJVJ01000001.1"/>
</dbReference>
<evidence type="ECO:0000313" key="3">
    <source>
        <dbReference type="Proteomes" id="UP000266906"/>
    </source>
</evidence>
<dbReference type="Proteomes" id="UP000267408">
    <property type="component" value="Unassembled WGS sequence"/>
</dbReference>
<protein>
    <submittedName>
        <fullName evidence="2">DUF2993 family protein</fullName>
    </submittedName>
</protein>
<evidence type="ECO:0000313" key="1">
    <source>
        <dbReference type="EMBL" id="ROR42771.1"/>
    </source>
</evidence>
<evidence type="ECO:0000313" key="4">
    <source>
        <dbReference type="Proteomes" id="UP000267408"/>
    </source>
</evidence>
<dbReference type="AlphaFoldDB" id="A0A3N4RIN7"/>
<reference evidence="3 4" key="1">
    <citation type="submission" date="2018-11" db="EMBL/GenBank/DDBJ databases">
        <title>Sequencing the genomes of 1000 actinobacteria strains.</title>
        <authorList>
            <person name="Klenk H.-P."/>
        </authorList>
    </citation>
    <scope>NUCLEOTIDE SEQUENCE [LARGE SCALE GENOMIC DNA]</scope>
    <source>
        <strain evidence="1 4">DSM 44780</strain>
        <strain evidence="2 3">DSM 44781</strain>
    </source>
</reference>